<feature type="domain" description="AP complex mu/sigma subunit" evidence="7">
    <location>
        <begin position="99"/>
        <end position="182"/>
    </location>
</feature>
<dbReference type="EMBL" id="JABELV010000057">
    <property type="protein sequence ID" value="KAG7548914.1"/>
    <property type="molecule type" value="Genomic_DNA"/>
</dbReference>
<dbReference type="GO" id="GO:0012505">
    <property type="term" value="C:endomembrane system"/>
    <property type="evidence" value="ECO:0007669"/>
    <property type="project" value="UniProtKB-SubCell"/>
</dbReference>
<name>A0A8K0JN70_9TREE</name>
<evidence type="ECO:0000256" key="3">
    <source>
        <dbReference type="ARBA" id="ARBA00022448"/>
    </source>
</evidence>
<dbReference type="InterPro" id="IPR011012">
    <property type="entry name" value="Longin-like_dom_sf"/>
</dbReference>
<sequence>MIQAVLIFNNHGKARLSKFYTPLPAQSQSALLSQIFSFVSDRPAGLCNFLDAPGLHFPRVGADGKVKPRRKGKGRMGAGYGQGYGQGYEGDDDEDDEDESRIIYRHYATLYFVFVVDGAESELGILDLIQVFVESLDRTFENVCELDLIFHFDEVHLVLAEIIQGGLVLETNLAEIASCVRQTRALRQASINQNNPISLMSNFSGGGRGGGGGSAGDNVRNVANRWLSGLGVGSG</sequence>
<keyword evidence="3" id="KW-0813">Transport</keyword>
<comment type="caution">
    <text evidence="8">The sequence shown here is derived from an EMBL/GenBank/DDBJ whole genome shotgun (WGS) entry which is preliminary data.</text>
</comment>
<dbReference type="GO" id="GO:0030117">
    <property type="term" value="C:membrane coat"/>
    <property type="evidence" value="ECO:0007669"/>
    <property type="project" value="InterPro"/>
</dbReference>
<evidence type="ECO:0000313" key="9">
    <source>
        <dbReference type="Proteomes" id="UP000812966"/>
    </source>
</evidence>
<comment type="subcellular location">
    <subcellularLocation>
        <location evidence="1">Endomembrane system</location>
    </subcellularLocation>
</comment>
<evidence type="ECO:0000256" key="5">
    <source>
        <dbReference type="ARBA" id="ARBA00023136"/>
    </source>
</evidence>
<proteinExistence type="inferred from homology"/>
<dbReference type="PROSITE" id="PS00989">
    <property type="entry name" value="CLAT_ADAPTOR_S"/>
    <property type="match status" value="1"/>
</dbReference>
<dbReference type="SUPFAM" id="SSF64356">
    <property type="entry name" value="SNARE-like"/>
    <property type="match status" value="1"/>
</dbReference>
<dbReference type="GO" id="GO:0016192">
    <property type="term" value="P:vesicle-mediated transport"/>
    <property type="evidence" value="ECO:0007669"/>
    <property type="project" value="InterPro"/>
</dbReference>
<feature type="region of interest" description="Disordered" evidence="6">
    <location>
        <begin position="66"/>
        <end position="96"/>
    </location>
</feature>
<dbReference type="InterPro" id="IPR000804">
    <property type="entry name" value="Clathrin_sm-chain_CS"/>
</dbReference>
<dbReference type="Pfam" id="PF01217">
    <property type="entry name" value="Clat_adaptor_s"/>
    <property type="match status" value="2"/>
</dbReference>
<feature type="compositionally biased region" description="Gly residues" evidence="6">
    <location>
        <begin position="75"/>
        <end position="88"/>
    </location>
</feature>
<evidence type="ECO:0000256" key="4">
    <source>
        <dbReference type="ARBA" id="ARBA00022927"/>
    </source>
</evidence>
<evidence type="ECO:0000256" key="1">
    <source>
        <dbReference type="ARBA" id="ARBA00004308"/>
    </source>
</evidence>
<evidence type="ECO:0000256" key="2">
    <source>
        <dbReference type="ARBA" id="ARBA00006972"/>
    </source>
</evidence>
<evidence type="ECO:0000259" key="7">
    <source>
        <dbReference type="Pfam" id="PF01217"/>
    </source>
</evidence>
<dbReference type="Proteomes" id="UP000812966">
    <property type="component" value="Unassembled WGS sequence"/>
</dbReference>
<keyword evidence="5" id="KW-0472">Membrane</keyword>
<evidence type="ECO:0000256" key="6">
    <source>
        <dbReference type="SAM" id="MobiDB-lite"/>
    </source>
</evidence>
<dbReference type="PANTHER" id="PTHR11753">
    <property type="entry name" value="ADAPTOR COMPLEXES SMALL SUBUNIT FAMILY"/>
    <property type="match status" value="1"/>
</dbReference>
<dbReference type="AlphaFoldDB" id="A0A8K0JN70"/>
<dbReference type="InterPro" id="IPR016635">
    <property type="entry name" value="AP_complex_ssu"/>
</dbReference>
<feature type="domain" description="AP complex mu/sigma subunit" evidence="7">
    <location>
        <begin position="1"/>
        <end position="52"/>
    </location>
</feature>
<accession>A0A8K0JN70</accession>
<evidence type="ECO:0000313" key="8">
    <source>
        <dbReference type="EMBL" id="KAG7548914.1"/>
    </source>
</evidence>
<gene>
    <name evidence="8" type="ORF">FFLO_03206</name>
</gene>
<keyword evidence="4" id="KW-0653">Protein transport</keyword>
<organism evidence="8 9">
    <name type="scientific">Filobasidium floriforme</name>
    <dbReference type="NCBI Taxonomy" id="5210"/>
    <lineage>
        <taxon>Eukaryota</taxon>
        <taxon>Fungi</taxon>
        <taxon>Dikarya</taxon>
        <taxon>Basidiomycota</taxon>
        <taxon>Agaricomycotina</taxon>
        <taxon>Tremellomycetes</taxon>
        <taxon>Filobasidiales</taxon>
        <taxon>Filobasidiaceae</taxon>
        <taxon>Filobasidium</taxon>
    </lineage>
</organism>
<keyword evidence="9" id="KW-1185">Reference proteome</keyword>
<protein>
    <recommendedName>
        <fullName evidence="7">AP complex mu/sigma subunit domain-containing protein</fullName>
    </recommendedName>
</protein>
<dbReference type="Gene3D" id="3.30.450.60">
    <property type="match status" value="1"/>
</dbReference>
<dbReference type="InterPro" id="IPR022775">
    <property type="entry name" value="AP_mu_sigma_su"/>
</dbReference>
<dbReference type="GO" id="GO:0006886">
    <property type="term" value="P:intracellular protein transport"/>
    <property type="evidence" value="ECO:0007669"/>
    <property type="project" value="InterPro"/>
</dbReference>
<comment type="similarity">
    <text evidence="2">Belongs to the adaptor complexes small subunit family.</text>
</comment>
<reference evidence="8" key="1">
    <citation type="submission" date="2020-04" db="EMBL/GenBank/DDBJ databases">
        <title>Analysis of mating type loci in Filobasidium floriforme.</title>
        <authorList>
            <person name="Nowrousian M."/>
        </authorList>
    </citation>
    <scope>NUCLEOTIDE SEQUENCE</scope>
    <source>
        <strain evidence="8">CBS 6242</strain>
    </source>
</reference>